<protein>
    <submittedName>
        <fullName evidence="2">Uncharacterized protein</fullName>
    </submittedName>
</protein>
<name>A0A2G9ZC67_9BACT</name>
<evidence type="ECO:0000313" key="2">
    <source>
        <dbReference type="EMBL" id="PIP30190.1"/>
    </source>
</evidence>
<feature type="transmembrane region" description="Helical" evidence="1">
    <location>
        <begin position="85"/>
        <end position="107"/>
    </location>
</feature>
<sequence>MKSIMKVGAGIAMVGTLVLPLLAGAQPVLGQPITGYSSIITWITTAGNWFFGILVALAVIFILYAAFLYLTSGGDEEKVKKAKSYLVYAIIAVAIGLLARGIVYLVATTFFRQTIVQ</sequence>
<keyword evidence="1" id="KW-0472">Membrane</keyword>
<dbReference type="InterPro" id="IPR043993">
    <property type="entry name" value="T4SS_pilin"/>
</dbReference>
<dbReference type="Pfam" id="PF18895">
    <property type="entry name" value="T4SS_pilin"/>
    <property type="match status" value="1"/>
</dbReference>
<reference evidence="2 3" key="1">
    <citation type="submission" date="2017-09" db="EMBL/GenBank/DDBJ databases">
        <title>Depth-based differentiation of microbial function through sediment-hosted aquifers and enrichment of novel symbionts in the deep terrestrial subsurface.</title>
        <authorList>
            <person name="Probst A.J."/>
            <person name="Ladd B."/>
            <person name="Jarett J.K."/>
            <person name="Geller-Mcgrath D.E."/>
            <person name="Sieber C.M."/>
            <person name="Emerson J.B."/>
            <person name="Anantharaman K."/>
            <person name="Thomas B.C."/>
            <person name="Malmstrom R."/>
            <person name="Stieglmeier M."/>
            <person name="Klingl A."/>
            <person name="Woyke T."/>
            <person name="Ryan C.M."/>
            <person name="Banfield J.F."/>
        </authorList>
    </citation>
    <scope>NUCLEOTIDE SEQUENCE [LARGE SCALE GENOMIC DNA]</scope>
    <source>
        <strain evidence="2">CG23_combo_of_CG06-09_8_20_14_all_54_14</strain>
    </source>
</reference>
<gene>
    <name evidence="2" type="ORF">COX26_00085</name>
</gene>
<dbReference type="AlphaFoldDB" id="A0A2G9ZC67"/>
<evidence type="ECO:0000313" key="3">
    <source>
        <dbReference type="Proteomes" id="UP000228812"/>
    </source>
</evidence>
<accession>A0A2G9ZC67</accession>
<feature type="transmembrane region" description="Helical" evidence="1">
    <location>
        <begin position="49"/>
        <end position="73"/>
    </location>
</feature>
<proteinExistence type="predicted"/>
<dbReference type="Proteomes" id="UP000228812">
    <property type="component" value="Unassembled WGS sequence"/>
</dbReference>
<comment type="caution">
    <text evidence="2">The sequence shown here is derived from an EMBL/GenBank/DDBJ whole genome shotgun (WGS) entry which is preliminary data.</text>
</comment>
<evidence type="ECO:0000256" key="1">
    <source>
        <dbReference type="SAM" id="Phobius"/>
    </source>
</evidence>
<organism evidence="2 3">
    <name type="scientific">Candidatus Jorgensenbacteria bacterium CG23_combo_of_CG06-09_8_20_14_all_54_14</name>
    <dbReference type="NCBI Taxonomy" id="1974595"/>
    <lineage>
        <taxon>Bacteria</taxon>
        <taxon>Candidatus Joergenseniibacteriota</taxon>
    </lineage>
</organism>
<keyword evidence="1" id="KW-1133">Transmembrane helix</keyword>
<dbReference type="EMBL" id="PCRZ01000001">
    <property type="protein sequence ID" value="PIP30190.1"/>
    <property type="molecule type" value="Genomic_DNA"/>
</dbReference>
<keyword evidence="1" id="KW-0812">Transmembrane</keyword>